<keyword evidence="2 4" id="KW-0732">Signal</keyword>
<reference evidence="5 6" key="1">
    <citation type="journal article" date="2021" name="BMC Biol.">
        <title>Horizontally acquired antibacterial genes associated with adaptive radiation of ladybird beetles.</title>
        <authorList>
            <person name="Li H.S."/>
            <person name="Tang X.F."/>
            <person name="Huang Y.H."/>
            <person name="Xu Z.Y."/>
            <person name="Chen M.L."/>
            <person name="Du X.Y."/>
            <person name="Qiu B.Y."/>
            <person name="Chen P.T."/>
            <person name="Zhang W."/>
            <person name="Slipinski A."/>
            <person name="Escalona H.E."/>
            <person name="Waterhouse R.M."/>
            <person name="Zwick A."/>
            <person name="Pang H."/>
        </authorList>
    </citation>
    <scope>NUCLEOTIDE SEQUENCE [LARGE SCALE GENOMIC DNA]</scope>
    <source>
        <strain evidence="5">SYSU2018</strain>
    </source>
</reference>
<dbReference type="AlphaFoldDB" id="A0ABD2MUG6"/>
<comment type="caution">
    <text evidence="5">The sequence shown here is derived from an EMBL/GenBank/DDBJ whole genome shotgun (WGS) entry which is preliminary data.</text>
</comment>
<dbReference type="InterPro" id="IPR050328">
    <property type="entry name" value="Dev_Immune_Receptor"/>
</dbReference>
<dbReference type="InterPro" id="IPR003591">
    <property type="entry name" value="Leu-rich_rpt_typical-subtyp"/>
</dbReference>
<evidence type="ECO:0000256" key="4">
    <source>
        <dbReference type="SAM" id="SignalP"/>
    </source>
</evidence>
<proteinExistence type="predicted"/>
<dbReference type="SMART" id="SM00369">
    <property type="entry name" value="LRR_TYP"/>
    <property type="match status" value="2"/>
</dbReference>
<dbReference type="Pfam" id="PF13855">
    <property type="entry name" value="LRR_8"/>
    <property type="match status" value="2"/>
</dbReference>
<keyword evidence="1" id="KW-0433">Leucine-rich repeat</keyword>
<evidence type="ECO:0000256" key="2">
    <source>
        <dbReference type="ARBA" id="ARBA00022729"/>
    </source>
</evidence>
<name>A0ABD2MUG6_9CUCU</name>
<dbReference type="PANTHER" id="PTHR24373">
    <property type="entry name" value="SLIT RELATED LEUCINE-RICH REPEAT NEURONAL PROTEIN"/>
    <property type="match status" value="1"/>
</dbReference>
<dbReference type="PANTHER" id="PTHR24373:SF387">
    <property type="entry name" value="LEUCINE-RICH REPEATS AND IMMUNOGLOBULIN-LIKE DOMAINS PROTEIN SMA-10"/>
    <property type="match status" value="1"/>
</dbReference>
<dbReference type="Gene3D" id="3.80.10.10">
    <property type="entry name" value="Ribonuclease Inhibitor"/>
    <property type="match status" value="1"/>
</dbReference>
<evidence type="ECO:0000256" key="1">
    <source>
        <dbReference type="ARBA" id="ARBA00022614"/>
    </source>
</evidence>
<gene>
    <name evidence="5" type="ORF">HHI36_008897</name>
</gene>
<evidence type="ECO:0000256" key="3">
    <source>
        <dbReference type="ARBA" id="ARBA00022737"/>
    </source>
</evidence>
<organism evidence="5 6">
    <name type="scientific">Cryptolaemus montrouzieri</name>
    <dbReference type="NCBI Taxonomy" id="559131"/>
    <lineage>
        <taxon>Eukaryota</taxon>
        <taxon>Metazoa</taxon>
        <taxon>Ecdysozoa</taxon>
        <taxon>Arthropoda</taxon>
        <taxon>Hexapoda</taxon>
        <taxon>Insecta</taxon>
        <taxon>Pterygota</taxon>
        <taxon>Neoptera</taxon>
        <taxon>Endopterygota</taxon>
        <taxon>Coleoptera</taxon>
        <taxon>Polyphaga</taxon>
        <taxon>Cucujiformia</taxon>
        <taxon>Coccinelloidea</taxon>
        <taxon>Coccinellidae</taxon>
        <taxon>Scymninae</taxon>
        <taxon>Scymnini</taxon>
        <taxon>Cryptolaemus</taxon>
    </lineage>
</organism>
<evidence type="ECO:0000313" key="5">
    <source>
        <dbReference type="EMBL" id="KAL3269839.1"/>
    </source>
</evidence>
<sequence length="330" mass="38284">MTKALLFITILGIFHSCVTSEDEVANCMVYKATTFCFNTTNISDPEARSSMQILRTSGVIKEDLFPKMYNVRAIEFVSNNLTEIEPRFFMKFPNLNRLIIRGNDRFPNITKELLKHCKKLVNLKIYFNLGLNHVDENILRNFQYLEKLVIRSERLTHLRKHDFQVAINLKTLKLDLTTLKKIDSNAFEPIGNLEKLSLMANNYLKINLEIFDFIPKLKELNLIYAEITELDFLRKLPKLEILLLAGNRIESISADTFKGLKDLKKVDLAHTHISHIDTSKQFFENVPKLESIDITCHNLTNELFDIVKFDDHNITVLDKYAGIEDRILSC</sequence>
<keyword evidence="3" id="KW-0677">Repeat</keyword>
<dbReference type="PROSITE" id="PS51450">
    <property type="entry name" value="LRR"/>
    <property type="match status" value="1"/>
</dbReference>
<dbReference type="InterPro" id="IPR001611">
    <property type="entry name" value="Leu-rich_rpt"/>
</dbReference>
<protein>
    <submittedName>
        <fullName evidence="5">Uncharacterized protein</fullName>
    </submittedName>
</protein>
<feature type="chain" id="PRO_5044767847" evidence="4">
    <location>
        <begin position="21"/>
        <end position="330"/>
    </location>
</feature>
<evidence type="ECO:0000313" key="6">
    <source>
        <dbReference type="Proteomes" id="UP001516400"/>
    </source>
</evidence>
<accession>A0ABD2MUG6</accession>
<dbReference type="InterPro" id="IPR032675">
    <property type="entry name" value="LRR_dom_sf"/>
</dbReference>
<feature type="signal peptide" evidence="4">
    <location>
        <begin position="1"/>
        <end position="20"/>
    </location>
</feature>
<dbReference type="Proteomes" id="UP001516400">
    <property type="component" value="Unassembled WGS sequence"/>
</dbReference>
<keyword evidence="6" id="KW-1185">Reference proteome</keyword>
<dbReference type="EMBL" id="JABFTP020000021">
    <property type="protein sequence ID" value="KAL3269839.1"/>
    <property type="molecule type" value="Genomic_DNA"/>
</dbReference>
<dbReference type="SUPFAM" id="SSF52058">
    <property type="entry name" value="L domain-like"/>
    <property type="match status" value="1"/>
</dbReference>